<feature type="compositionally biased region" description="Basic and acidic residues" evidence="1">
    <location>
        <begin position="123"/>
        <end position="156"/>
    </location>
</feature>
<dbReference type="EMBL" id="JAAAHY010000387">
    <property type="protein sequence ID" value="KAF9964251.1"/>
    <property type="molecule type" value="Genomic_DNA"/>
</dbReference>
<dbReference type="OrthoDB" id="2424872at2759"/>
<proteinExistence type="predicted"/>
<reference evidence="2" key="1">
    <citation type="journal article" date="2020" name="Fungal Divers.">
        <title>Resolving the Mortierellaceae phylogeny through synthesis of multi-gene phylogenetics and phylogenomics.</title>
        <authorList>
            <person name="Vandepol N."/>
            <person name="Liber J."/>
            <person name="Desiro A."/>
            <person name="Na H."/>
            <person name="Kennedy M."/>
            <person name="Barry K."/>
            <person name="Grigoriev I.V."/>
            <person name="Miller A.N."/>
            <person name="O'Donnell K."/>
            <person name="Stajich J.E."/>
            <person name="Bonito G."/>
        </authorList>
    </citation>
    <scope>NUCLEOTIDE SEQUENCE</scope>
    <source>
        <strain evidence="2">CK1249</strain>
    </source>
</reference>
<evidence type="ECO:0000256" key="1">
    <source>
        <dbReference type="SAM" id="MobiDB-lite"/>
    </source>
</evidence>
<gene>
    <name evidence="2" type="ORF">BGZ70_006718</name>
</gene>
<dbReference type="AlphaFoldDB" id="A0A9P6J7L2"/>
<feature type="compositionally biased region" description="Polar residues" evidence="1">
    <location>
        <begin position="79"/>
        <end position="88"/>
    </location>
</feature>
<protein>
    <submittedName>
        <fullName evidence="2">Uncharacterized protein</fullName>
    </submittedName>
</protein>
<accession>A0A9P6J7L2</accession>
<feature type="compositionally biased region" description="Acidic residues" evidence="1">
    <location>
        <begin position="29"/>
        <end position="49"/>
    </location>
</feature>
<feature type="compositionally biased region" description="Polar residues" evidence="1">
    <location>
        <begin position="1"/>
        <end position="11"/>
    </location>
</feature>
<evidence type="ECO:0000313" key="3">
    <source>
        <dbReference type="Proteomes" id="UP000738359"/>
    </source>
</evidence>
<keyword evidence="3" id="KW-1185">Reference proteome</keyword>
<comment type="caution">
    <text evidence="2">The sequence shown here is derived from an EMBL/GenBank/DDBJ whole genome shotgun (WGS) entry which is preliminary data.</text>
</comment>
<feature type="region of interest" description="Disordered" evidence="1">
    <location>
        <begin position="1"/>
        <end position="163"/>
    </location>
</feature>
<organism evidence="2 3">
    <name type="scientific">Mortierella alpina</name>
    <name type="common">Oleaginous fungus</name>
    <name type="synonym">Mortierella renispora</name>
    <dbReference type="NCBI Taxonomy" id="64518"/>
    <lineage>
        <taxon>Eukaryota</taxon>
        <taxon>Fungi</taxon>
        <taxon>Fungi incertae sedis</taxon>
        <taxon>Mucoromycota</taxon>
        <taxon>Mortierellomycotina</taxon>
        <taxon>Mortierellomycetes</taxon>
        <taxon>Mortierellales</taxon>
        <taxon>Mortierellaceae</taxon>
        <taxon>Mortierella</taxon>
    </lineage>
</organism>
<dbReference type="Proteomes" id="UP000738359">
    <property type="component" value="Unassembled WGS sequence"/>
</dbReference>
<sequence>MFGQNNDNSSARGPIALTDDDMTGATGLDWEDLEAQLHDEEEDLEELEDVQPLGKAQRPKKQVRYADDVDADGDAAKPLTSTMSTSEPTGRYTDDNDESGDDQDQSSPYRVVVEDGRVNTGKEPARTENDEARTDSDETLLHEATVQKDDSFKLDDTDSELES</sequence>
<evidence type="ECO:0000313" key="2">
    <source>
        <dbReference type="EMBL" id="KAF9964251.1"/>
    </source>
</evidence>
<feature type="compositionally biased region" description="Acidic residues" evidence="1">
    <location>
        <begin position="95"/>
        <end position="104"/>
    </location>
</feature>
<name>A0A9P6J7L2_MORAP</name>